<dbReference type="CDD" id="cd17546">
    <property type="entry name" value="REC_hyHK_CKI1_RcsC-like"/>
    <property type="match status" value="1"/>
</dbReference>
<accession>A0A8J3YKI1</accession>
<dbReference type="InterPro" id="IPR001789">
    <property type="entry name" value="Sig_transdc_resp-reg_receiver"/>
</dbReference>
<dbReference type="SMART" id="SM00448">
    <property type="entry name" value="REC"/>
    <property type="match status" value="1"/>
</dbReference>
<evidence type="ECO:0000313" key="4">
    <source>
        <dbReference type="Proteomes" id="UP000619260"/>
    </source>
</evidence>
<evidence type="ECO:0000259" key="2">
    <source>
        <dbReference type="PROSITE" id="PS50110"/>
    </source>
</evidence>
<dbReference type="EMBL" id="BOPF01000008">
    <property type="protein sequence ID" value="GIJ45650.1"/>
    <property type="molecule type" value="Genomic_DNA"/>
</dbReference>
<protein>
    <recommendedName>
        <fullName evidence="2">Response regulatory domain-containing protein</fullName>
    </recommendedName>
</protein>
<dbReference type="GO" id="GO:0000160">
    <property type="term" value="P:phosphorelay signal transduction system"/>
    <property type="evidence" value="ECO:0007669"/>
    <property type="project" value="InterPro"/>
</dbReference>
<feature type="domain" description="Response regulatory" evidence="2">
    <location>
        <begin position="3"/>
        <end position="124"/>
    </location>
</feature>
<evidence type="ECO:0000256" key="1">
    <source>
        <dbReference type="PROSITE-ProRule" id="PRU00169"/>
    </source>
</evidence>
<sequence length="125" mass="12832">MTRILLVEDNELNRSLVRAILSRTREPVLAGAALSEAGSLAEARALLAGAAFDLVLLDMHLPDGSGLALAQELQSTGAERPAIVALTAAVLPAEQAATLNAGCDAFLAKPYTSGQLIEAIGGLLN</sequence>
<dbReference type="RefSeq" id="WP_203899209.1">
    <property type="nucleotide sequence ID" value="NZ_BOPF01000008.1"/>
</dbReference>
<dbReference type="PANTHER" id="PTHR43228">
    <property type="entry name" value="TWO-COMPONENT RESPONSE REGULATOR"/>
    <property type="match status" value="1"/>
</dbReference>
<dbReference type="PROSITE" id="PS50110">
    <property type="entry name" value="RESPONSE_REGULATORY"/>
    <property type="match status" value="1"/>
</dbReference>
<proteinExistence type="predicted"/>
<dbReference type="Proteomes" id="UP000619260">
    <property type="component" value="Unassembled WGS sequence"/>
</dbReference>
<dbReference type="Gene3D" id="3.40.50.2300">
    <property type="match status" value="1"/>
</dbReference>
<dbReference type="Pfam" id="PF00072">
    <property type="entry name" value="Response_reg"/>
    <property type="match status" value="1"/>
</dbReference>
<feature type="modified residue" description="4-aspartylphosphate" evidence="1">
    <location>
        <position position="58"/>
    </location>
</feature>
<dbReference type="InterPro" id="IPR052048">
    <property type="entry name" value="ST_Response_Regulator"/>
</dbReference>
<dbReference type="PANTHER" id="PTHR43228:SF1">
    <property type="entry name" value="TWO-COMPONENT RESPONSE REGULATOR ARR22"/>
    <property type="match status" value="1"/>
</dbReference>
<keyword evidence="1" id="KW-0597">Phosphoprotein</keyword>
<evidence type="ECO:0000313" key="3">
    <source>
        <dbReference type="EMBL" id="GIJ45650.1"/>
    </source>
</evidence>
<reference evidence="3" key="1">
    <citation type="submission" date="2021-01" db="EMBL/GenBank/DDBJ databases">
        <title>Whole genome shotgun sequence of Virgisporangium aliadipatigenens NBRC 105644.</title>
        <authorList>
            <person name="Komaki H."/>
            <person name="Tamura T."/>
        </authorList>
    </citation>
    <scope>NUCLEOTIDE SEQUENCE</scope>
    <source>
        <strain evidence="3">NBRC 105644</strain>
    </source>
</reference>
<dbReference type="AlphaFoldDB" id="A0A8J3YKI1"/>
<comment type="caution">
    <text evidence="3">The sequence shown here is derived from an EMBL/GenBank/DDBJ whole genome shotgun (WGS) entry which is preliminary data.</text>
</comment>
<dbReference type="SUPFAM" id="SSF52172">
    <property type="entry name" value="CheY-like"/>
    <property type="match status" value="1"/>
</dbReference>
<organism evidence="3 4">
    <name type="scientific">Virgisporangium aliadipatigenens</name>
    <dbReference type="NCBI Taxonomy" id="741659"/>
    <lineage>
        <taxon>Bacteria</taxon>
        <taxon>Bacillati</taxon>
        <taxon>Actinomycetota</taxon>
        <taxon>Actinomycetes</taxon>
        <taxon>Micromonosporales</taxon>
        <taxon>Micromonosporaceae</taxon>
        <taxon>Virgisporangium</taxon>
    </lineage>
</organism>
<dbReference type="InterPro" id="IPR011006">
    <property type="entry name" value="CheY-like_superfamily"/>
</dbReference>
<gene>
    <name evidence="3" type="ORF">Val02_25360</name>
</gene>
<keyword evidence="4" id="KW-1185">Reference proteome</keyword>
<name>A0A8J3YKI1_9ACTN</name>